<gene>
    <name evidence="2" type="ORF">LIPSTDRAFT_25226</name>
</gene>
<keyword evidence="3" id="KW-1185">Reference proteome</keyword>
<organism evidence="2 3">
    <name type="scientific">Lipomyces starkeyi NRRL Y-11557</name>
    <dbReference type="NCBI Taxonomy" id="675824"/>
    <lineage>
        <taxon>Eukaryota</taxon>
        <taxon>Fungi</taxon>
        <taxon>Dikarya</taxon>
        <taxon>Ascomycota</taxon>
        <taxon>Saccharomycotina</taxon>
        <taxon>Lipomycetes</taxon>
        <taxon>Lipomycetales</taxon>
        <taxon>Lipomycetaceae</taxon>
        <taxon>Lipomyces</taxon>
    </lineage>
</organism>
<evidence type="ECO:0000313" key="2">
    <source>
        <dbReference type="EMBL" id="ODQ75351.1"/>
    </source>
</evidence>
<feature type="signal peptide" evidence="1">
    <location>
        <begin position="1"/>
        <end position="26"/>
    </location>
</feature>
<reference evidence="2 3" key="1">
    <citation type="journal article" date="2016" name="Proc. Natl. Acad. Sci. U.S.A.">
        <title>Comparative genomics of biotechnologically important yeasts.</title>
        <authorList>
            <person name="Riley R."/>
            <person name="Haridas S."/>
            <person name="Wolfe K.H."/>
            <person name="Lopes M.R."/>
            <person name="Hittinger C.T."/>
            <person name="Goeker M."/>
            <person name="Salamov A.A."/>
            <person name="Wisecaver J.H."/>
            <person name="Long T.M."/>
            <person name="Calvey C.H."/>
            <person name="Aerts A.L."/>
            <person name="Barry K.W."/>
            <person name="Choi C."/>
            <person name="Clum A."/>
            <person name="Coughlan A.Y."/>
            <person name="Deshpande S."/>
            <person name="Douglass A.P."/>
            <person name="Hanson S.J."/>
            <person name="Klenk H.-P."/>
            <person name="LaButti K.M."/>
            <person name="Lapidus A."/>
            <person name="Lindquist E.A."/>
            <person name="Lipzen A.M."/>
            <person name="Meier-Kolthoff J.P."/>
            <person name="Ohm R.A."/>
            <person name="Otillar R.P."/>
            <person name="Pangilinan J.L."/>
            <person name="Peng Y."/>
            <person name="Rokas A."/>
            <person name="Rosa C.A."/>
            <person name="Scheuner C."/>
            <person name="Sibirny A.A."/>
            <person name="Slot J.C."/>
            <person name="Stielow J.B."/>
            <person name="Sun H."/>
            <person name="Kurtzman C.P."/>
            <person name="Blackwell M."/>
            <person name="Grigoriev I.V."/>
            <person name="Jeffries T.W."/>
        </authorList>
    </citation>
    <scope>NUCLEOTIDE SEQUENCE [LARGE SCALE GENOMIC DNA]</scope>
    <source>
        <strain evidence="2 3">NRRL Y-11557</strain>
    </source>
</reference>
<dbReference type="EMBL" id="KV454290">
    <property type="protein sequence ID" value="ODQ75351.1"/>
    <property type="molecule type" value="Genomic_DNA"/>
</dbReference>
<dbReference type="AlphaFoldDB" id="A0A1E3QCE6"/>
<proteinExistence type="predicted"/>
<protein>
    <submittedName>
        <fullName evidence="2">Uncharacterized protein</fullName>
    </submittedName>
</protein>
<keyword evidence="1" id="KW-0732">Signal</keyword>
<accession>A0A1E3QCE6</accession>
<sequence>MPQGRICLLAQLMKVIWSILSPSTIASNPETLVPVYLVVMYFDMLHSPFGIRVMHRVTGVVRTNIFDLMEKPNLPHLSMRHSASPFYNYLEGKLVEGKETSTETYAKSLVNTLLKRKLSHWNREGAFSGITWFASTFLWKGALDGQMRKIAGFDRVKRRNIQ</sequence>
<evidence type="ECO:0000256" key="1">
    <source>
        <dbReference type="SAM" id="SignalP"/>
    </source>
</evidence>
<evidence type="ECO:0000313" key="3">
    <source>
        <dbReference type="Proteomes" id="UP000094385"/>
    </source>
</evidence>
<dbReference type="Proteomes" id="UP000094385">
    <property type="component" value="Unassembled WGS sequence"/>
</dbReference>
<feature type="chain" id="PRO_5009134185" evidence="1">
    <location>
        <begin position="27"/>
        <end position="162"/>
    </location>
</feature>
<dbReference type="STRING" id="675824.A0A1E3QCE6"/>
<name>A0A1E3QCE6_LIPST</name>